<evidence type="ECO:0000313" key="6">
    <source>
        <dbReference type="Proteomes" id="UP000171635"/>
    </source>
</evidence>
<reference evidence="5" key="4">
    <citation type="submission" date="2019-01" db="EMBL/GenBank/DDBJ databases">
        <title>Viral metagenomics updated the prevalence of human papillomavirus types in anogenital warts.</title>
        <authorList>
            <person name="Xu H."/>
            <person name="Zhang W."/>
        </authorList>
    </citation>
    <scope>NUCLEOTIDE SEQUENCE</scope>
    <source>
        <strain evidence="5">HPV81-gw-8110</strain>
    </source>
</reference>
<dbReference type="Proteomes" id="UP000171635">
    <property type="component" value="Segment"/>
</dbReference>
<evidence type="ECO:0000313" key="5">
    <source>
        <dbReference type="EMBL" id="QEE83920.1"/>
    </source>
</evidence>
<gene>
    <name evidence="4" type="primary">E4</name>
</gene>
<dbReference type="InterPro" id="IPR003861">
    <property type="entry name" value="Papilloma_E4"/>
</dbReference>
<proteinExistence type="inferred from homology"/>
<comment type="similarity">
    <text evidence="1">Belongs to the papillomaviridae E4 protein family.</text>
</comment>
<keyword evidence="2" id="KW-0244">Early protein</keyword>
<feature type="region of interest" description="Disordered" evidence="3">
    <location>
        <begin position="30"/>
        <end position="81"/>
    </location>
</feature>
<reference evidence="4" key="3">
    <citation type="submission" date="2004-01" db="EMBL/GenBank/DDBJ databases">
        <authorList>
            <person name="de Villiers E.M."/>
        </authorList>
    </citation>
    <scope>NUCLEOTIDE SEQUENCE</scope>
</reference>
<evidence type="ECO:0000313" key="4">
    <source>
        <dbReference type="EMBL" id="CAF05696.1"/>
    </source>
</evidence>
<dbReference type="EMBL" id="AJ620209">
    <property type="protein sequence ID" value="CAF05696.1"/>
    <property type="molecule type" value="Genomic_DNA"/>
</dbReference>
<dbReference type="Pfam" id="PF02711">
    <property type="entry name" value="Pap_E4"/>
    <property type="match status" value="1"/>
</dbReference>
<evidence type="ECO:0000256" key="2">
    <source>
        <dbReference type="ARBA" id="ARBA00022518"/>
    </source>
</evidence>
<evidence type="ECO:0000256" key="3">
    <source>
        <dbReference type="SAM" id="MobiDB-lite"/>
    </source>
</evidence>
<dbReference type="EMBL" id="MK463926">
    <property type="protein sequence ID" value="QEE83920.1"/>
    <property type="molecule type" value="Genomic_DNA"/>
</dbReference>
<feature type="compositionally biased region" description="Pro residues" evidence="3">
    <location>
        <begin position="30"/>
        <end position="47"/>
    </location>
</feature>
<evidence type="ECO:0000256" key="1">
    <source>
        <dbReference type="ARBA" id="ARBA00009551"/>
    </source>
</evidence>
<accession>Q705E5</accession>
<reference evidence="4" key="2">
    <citation type="submission" date="2004-01" db="EMBL/GenBank/DDBJ databases">
        <title>Sequencing of the full-length genome of papillomavirus type 81.</title>
        <authorList>
            <person name="Delius H."/>
            <person name="Sugase M."/>
            <person name="Matsukura T."/>
        </authorList>
    </citation>
    <scope>NUCLEOTIDE SEQUENCE</scope>
</reference>
<name>Q705E5_9PAPI</name>
<protein>
    <submittedName>
        <fullName evidence="4 5">E4</fullName>
    </submittedName>
</protein>
<organism evidence="4 6">
    <name type="scientific">human papillomavirus 81</name>
    <dbReference type="NCBI Taxonomy" id="333771"/>
    <lineage>
        <taxon>Viruses</taxon>
        <taxon>Monodnaviria</taxon>
        <taxon>Shotokuvirae</taxon>
        <taxon>Cossaviricota</taxon>
        <taxon>Papovaviricetes</taxon>
        <taxon>Zurhausenvirales</taxon>
        <taxon>Papillomaviridae</taxon>
        <taxon>Firstpapillomavirinae</taxon>
        <taxon>Alphapapillomavirus</taxon>
        <taxon>Alphapapillomavirus 3</taxon>
    </lineage>
</organism>
<sequence>MNHATLYLAPRTPCEKYPLLKLLTDCCTPPNPPPVPSTWAPPRPPRPQCRRRLASDSESTGTEGGSPTLHHRTSGWTITNQGPTVTLTAQKHGTSVTVTLHL</sequence>
<reference evidence="4 6" key="1">
    <citation type="journal article" date="2001" name="Virology">
        <title>Relationships between 80 human papillomavirus genotypes and different grades of cervical intraepithelial neoplasia: association and causality.</title>
        <authorList>
            <person name="Matsukura T.T."/>
            <person name="Sugase M."/>
        </authorList>
    </citation>
    <scope>NUCLEOTIDE SEQUENCE [LARGE SCALE GENOMIC DNA]</scope>
</reference>